<evidence type="ECO:0000313" key="2">
    <source>
        <dbReference type="Proteomes" id="UP000625033"/>
    </source>
</evidence>
<sequence length="507" mass="54815">MGWIQDLFGLESPAVTESASTTSEVESLSWEVERLSERLASLQAEDVGWQRIAENYAALASRETLGSNAELCRIMSVVNPLMKRAKLIRQGYIFGQGVEVSVREIDGVDLAEIVSGFMDDESNRDAVFGPQARNRIEGNLFDDGNVFVAHYTNPLTGRVQVRPIPFPEVREIVTDPGDRYTPRFYKRTWTADGTERTAYYPALSYQPQSRVRRIDGHEVRWDAPVYHLAVNPVGEGASWGIGDGFAAIPWARAYKEFLEDWALLMKALARIAWILKDKNGKAQHMRAVAKDAADGQAGGFGYTGSGELEAPSKSGATLDAESGRPLAALVASAVGVTVTILTADPGTTGARAVAETLDQPMRLEMQARQAVHAEFYKASVGYALEQAAIAPRGPLRGRMIRDGDRLSVEFAGGERPTVDASFPDLEQVDVATLMGAVSTADELDLLPPLTKLRLVADALKLKDVADLIDEVTDNDGNFIPPSTQVGAAAGNAAANLLRQGGDPAEVL</sequence>
<evidence type="ECO:0000313" key="1">
    <source>
        <dbReference type="EMBL" id="MBG6085823.1"/>
    </source>
</evidence>
<evidence type="ECO:0008006" key="3">
    <source>
        <dbReference type="Google" id="ProtNLM"/>
    </source>
</evidence>
<organism evidence="1 2">
    <name type="scientific">Zhihengliuella flava</name>
    <dbReference type="NCBI Taxonomy" id="1285193"/>
    <lineage>
        <taxon>Bacteria</taxon>
        <taxon>Bacillati</taxon>
        <taxon>Actinomycetota</taxon>
        <taxon>Actinomycetes</taxon>
        <taxon>Micrococcales</taxon>
        <taxon>Micrococcaceae</taxon>
        <taxon>Zhihengliuella</taxon>
    </lineage>
</organism>
<dbReference type="RefSeq" id="WP_196836966.1">
    <property type="nucleotide sequence ID" value="NZ_JADOTZ010000001.1"/>
</dbReference>
<protein>
    <recommendedName>
        <fullName evidence="3">Phage portal protein</fullName>
    </recommendedName>
</protein>
<proteinExistence type="predicted"/>
<accession>A0A931DFI3</accession>
<keyword evidence="2" id="KW-1185">Reference proteome</keyword>
<name>A0A931DFI3_9MICC</name>
<comment type="caution">
    <text evidence="1">The sequence shown here is derived from an EMBL/GenBank/DDBJ whole genome shotgun (WGS) entry which is preliminary data.</text>
</comment>
<dbReference type="Proteomes" id="UP000625033">
    <property type="component" value="Unassembled WGS sequence"/>
</dbReference>
<reference evidence="1" key="1">
    <citation type="submission" date="2020-11" db="EMBL/GenBank/DDBJ databases">
        <title>Sequencing the genomes of 1000 actinobacteria strains.</title>
        <authorList>
            <person name="Klenk H.-P."/>
        </authorList>
    </citation>
    <scope>NUCLEOTIDE SEQUENCE</scope>
    <source>
        <strain evidence="1">DSM 26152</strain>
    </source>
</reference>
<gene>
    <name evidence="1" type="ORF">IW252_002590</name>
</gene>
<dbReference type="EMBL" id="JADOTZ010000001">
    <property type="protein sequence ID" value="MBG6085823.1"/>
    <property type="molecule type" value="Genomic_DNA"/>
</dbReference>
<dbReference type="AlphaFoldDB" id="A0A931DFI3"/>